<dbReference type="Gene3D" id="3.30.530.20">
    <property type="match status" value="1"/>
</dbReference>
<proteinExistence type="predicted"/>
<feature type="domain" description="START" evidence="1">
    <location>
        <begin position="1"/>
        <end position="50"/>
    </location>
</feature>
<protein>
    <submittedName>
        <fullName evidence="3">START domain-containing protein</fullName>
    </submittedName>
</protein>
<evidence type="ECO:0000313" key="2">
    <source>
        <dbReference type="Proteomes" id="UP000887540"/>
    </source>
</evidence>
<dbReference type="PANTHER" id="PTHR19308:SF14">
    <property type="entry name" value="START DOMAIN-CONTAINING PROTEIN"/>
    <property type="match status" value="1"/>
</dbReference>
<dbReference type="SUPFAM" id="SSF55961">
    <property type="entry name" value="Bet v1-like"/>
    <property type="match status" value="1"/>
</dbReference>
<sequence>MLNDHGCQITYVTHSDPKGKLPLWLVNRITKTVAPKLSRKLHKVCLKYPHWKSEHAPHWKPWLFPEQQINFRRINISECQPRDYDQPIIDETKVSSKDFKGVLEGDDEDND</sequence>
<accession>A0A914DRV8</accession>
<dbReference type="PANTHER" id="PTHR19308">
    <property type="entry name" value="PHOSPHATIDYLCHOLINE TRANSFER PROTEIN"/>
    <property type="match status" value="1"/>
</dbReference>
<dbReference type="InterPro" id="IPR051213">
    <property type="entry name" value="START_lipid_transfer"/>
</dbReference>
<dbReference type="InterPro" id="IPR002913">
    <property type="entry name" value="START_lipid-bd_dom"/>
</dbReference>
<dbReference type="InterPro" id="IPR023393">
    <property type="entry name" value="START-like_dom_sf"/>
</dbReference>
<dbReference type="Proteomes" id="UP000887540">
    <property type="component" value="Unplaced"/>
</dbReference>
<dbReference type="PROSITE" id="PS50848">
    <property type="entry name" value="START"/>
    <property type="match status" value="1"/>
</dbReference>
<name>A0A914DRV8_9BILA</name>
<reference evidence="3" key="1">
    <citation type="submission" date="2022-11" db="UniProtKB">
        <authorList>
            <consortium name="WormBaseParasite"/>
        </authorList>
    </citation>
    <scope>IDENTIFICATION</scope>
</reference>
<dbReference type="GO" id="GO:0005737">
    <property type="term" value="C:cytoplasm"/>
    <property type="evidence" value="ECO:0007669"/>
    <property type="project" value="UniProtKB-ARBA"/>
</dbReference>
<dbReference type="GO" id="GO:0008289">
    <property type="term" value="F:lipid binding"/>
    <property type="evidence" value="ECO:0007669"/>
    <property type="project" value="InterPro"/>
</dbReference>
<organism evidence="2 3">
    <name type="scientific">Acrobeloides nanus</name>
    <dbReference type="NCBI Taxonomy" id="290746"/>
    <lineage>
        <taxon>Eukaryota</taxon>
        <taxon>Metazoa</taxon>
        <taxon>Ecdysozoa</taxon>
        <taxon>Nematoda</taxon>
        <taxon>Chromadorea</taxon>
        <taxon>Rhabditida</taxon>
        <taxon>Tylenchina</taxon>
        <taxon>Cephalobomorpha</taxon>
        <taxon>Cephaloboidea</taxon>
        <taxon>Cephalobidae</taxon>
        <taxon>Acrobeloides</taxon>
    </lineage>
</organism>
<evidence type="ECO:0000313" key="3">
    <source>
        <dbReference type="WBParaSite" id="ACRNAN_scaffold3483.g17104.t1"/>
    </source>
</evidence>
<dbReference type="AlphaFoldDB" id="A0A914DRV8"/>
<dbReference type="WBParaSite" id="ACRNAN_scaffold3483.g17104.t1">
    <property type="protein sequence ID" value="ACRNAN_scaffold3483.g17104.t1"/>
    <property type="gene ID" value="ACRNAN_scaffold3483.g17104"/>
</dbReference>
<evidence type="ECO:0000259" key="1">
    <source>
        <dbReference type="PROSITE" id="PS50848"/>
    </source>
</evidence>
<keyword evidence="2" id="KW-1185">Reference proteome</keyword>
<dbReference type="Pfam" id="PF01852">
    <property type="entry name" value="START"/>
    <property type="match status" value="1"/>
</dbReference>